<dbReference type="InterPro" id="IPR022742">
    <property type="entry name" value="Hydrolase_4"/>
</dbReference>
<evidence type="ECO:0000259" key="1">
    <source>
        <dbReference type="Pfam" id="PF12146"/>
    </source>
</evidence>
<proteinExistence type="predicted"/>
<feature type="domain" description="Serine aminopeptidase S33" evidence="1">
    <location>
        <begin position="45"/>
        <end position="132"/>
    </location>
</feature>
<keyword evidence="3" id="KW-1185">Reference proteome</keyword>
<dbReference type="SUPFAM" id="SSF53474">
    <property type="entry name" value="alpha/beta-Hydrolases"/>
    <property type="match status" value="1"/>
</dbReference>
<dbReference type="InterPro" id="IPR015946">
    <property type="entry name" value="KH_dom-like_a/b"/>
</dbReference>
<reference evidence="2 3" key="1">
    <citation type="submission" date="2016-12" db="EMBL/GenBank/DDBJ databases">
        <authorList>
            <person name="Song W.-J."/>
            <person name="Kurnit D.M."/>
        </authorList>
    </citation>
    <scope>NUCLEOTIDE SEQUENCE [LARGE SCALE GENOMIC DNA]</scope>
    <source>
        <strain evidence="2 3">IMCC3135</strain>
    </source>
</reference>
<dbReference type="Pfam" id="PF12146">
    <property type="entry name" value="Hydrolase_4"/>
    <property type="match status" value="1"/>
</dbReference>
<evidence type="ECO:0000313" key="2">
    <source>
        <dbReference type="EMBL" id="ASJ75365.1"/>
    </source>
</evidence>
<dbReference type="Proteomes" id="UP000250079">
    <property type="component" value="Chromosome"/>
</dbReference>
<dbReference type="PANTHER" id="PTHR39624:SF2">
    <property type="entry name" value="OSMC-LIKE PROTEIN"/>
    <property type="match status" value="1"/>
</dbReference>
<dbReference type="InterPro" id="IPR036102">
    <property type="entry name" value="OsmC/Ohrsf"/>
</dbReference>
<accession>A0A2Z2NY00</accession>
<protein>
    <recommendedName>
        <fullName evidence="1">Serine aminopeptidase S33 domain-containing protein</fullName>
    </recommendedName>
</protein>
<dbReference type="PANTHER" id="PTHR39624">
    <property type="entry name" value="PROTEIN INVOLVED IN RIMO-MEDIATED BETA-METHYLTHIOLATION OF RIBOSOMAL PROTEIN S12 YCAO"/>
    <property type="match status" value="1"/>
</dbReference>
<dbReference type="Pfam" id="PF02566">
    <property type="entry name" value="OsmC"/>
    <property type="match status" value="1"/>
</dbReference>
<dbReference type="Gene3D" id="3.40.50.1820">
    <property type="entry name" value="alpha/beta hydrolase"/>
    <property type="match status" value="1"/>
</dbReference>
<evidence type="ECO:0000313" key="3">
    <source>
        <dbReference type="Proteomes" id="UP000250079"/>
    </source>
</evidence>
<dbReference type="EMBL" id="CP018632">
    <property type="protein sequence ID" value="ASJ75365.1"/>
    <property type="molecule type" value="Genomic_DNA"/>
</dbReference>
<dbReference type="Gene3D" id="3.30.300.20">
    <property type="match status" value="1"/>
</dbReference>
<dbReference type="KEGG" id="gai:IMCC3135_26550"/>
<dbReference type="AlphaFoldDB" id="A0A2Z2NY00"/>
<dbReference type="InterPro" id="IPR003718">
    <property type="entry name" value="OsmC/Ohr_fam"/>
</dbReference>
<dbReference type="SUPFAM" id="SSF82784">
    <property type="entry name" value="OsmC-like"/>
    <property type="match status" value="1"/>
</dbReference>
<sequence>MPARRKFNFEGSQGEQLSALLETPDQEPLATALFAHCFTCGKDIAAASRISRALVKRGYAVMRFDFTGLGNSDGDFANTNFSSNVRDLVAAADHLREEGLPPSILIGHSLGGTAVLTAAHQVPECLGVVTIGSPGDARHVSAQFACDIGTIEENGEAEVSLAGRKFTIRKQFLDDINQTSIDHIGKLKKALLVMHSPIDATVSISEAERIYKAAHHPKSFVSLDDADHLLTRAADSEYVADIIAAWASRKIPMQAAATRPDIKSGEVKISERDHKFMLDVYSDDHQWIADEPTKVGGRNAGPDPYEHLLASVGACTAMTLRMYAARKQWPLDSAEVVLRHNREHLQDCEGCDEKPMQLDVIDRDITLHGDLDEEQHERLMAIADKCPVHRTLTGELSIRTRQIRA</sequence>
<organism evidence="2 3">
    <name type="scientific">Granulosicoccus antarcticus IMCC3135</name>
    <dbReference type="NCBI Taxonomy" id="1192854"/>
    <lineage>
        <taxon>Bacteria</taxon>
        <taxon>Pseudomonadati</taxon>
        <taxon>Pseudomonadota</taxon>
        <taxon>Gammaproteobacteria</taxon>
        <taxon>Chromatiales</taxon>
        <taxon>Granulosicoccaceae</taxon>
        <taxon>Granulosicoccus</taxon>
    </lineage>
</organism>
<name>A0A2Z2NY00_9GAMM</name>
<gene>
    <name evidence="2" type="ORF">IMCC3135_26550</name>
</gene>
<dbReference type="OrthoDB" id="9789573at2"/>
<dbReference type="InterPro" id="IPR029058">
    <property type="entry name" value="AB_hydrolase_fold"/>
</dbReference>
<dbReference type="RefSeq" id="WP_088920288.1">
    <property type="nucleotide sequence ID" value="NZ_CP018632.1"/>
</dbReference>